<keyword evidence="25" id="KW-1185">Reference proteome</keyword>
<comment type="catalytic activity">
    <reaction evidence="20">
        <text>L-seryl-[protein] + ATP = O-phospho-L-seryl-[protein] + ADP + H(+)</text>
        <dbReference type="Rhea" id="RHEA:17989"/>
        <dbReference type="Rhea" id="RHEA-COMP:9863"/>
        <dbReference type="Rhea" id="RHEA-COMP:11604"/>
        <dbReference type="ChEBI" id="CHEBI:15378"/>
        <dbReference type="ChEBI" id="CHEBI:29999"/>
        <dbReference type="ChEBI" id="CHEBI:30616"/>
        <dbReference type="ChEBI" id="CHEBI:83421"/>
        <dbReference type="ChEBI" id="CHEBI:456216"/>
        <dbReference type="EC" id="2.7.11.1"/>
    </reaction>
</comment>
<gene>
    <name evidence="24" type="ORF">GSCOC_T00029554001</name>
</gene>
<dbReference type="EMBL" id="HG739088">
    <property type="protein sequence ID" value="CDO99857.1"/>
    <property type="molecule type" value="Genomic_DNA"/>
</dbReference>
<evidence type="ECO:0000256" key="5">
    <source>
        <dbReference type="ARBA" id="ARBA00022553"/>
    </source>
</evidence>
<dbReference type="Gramene" id="CDO99857">
    <property type="protein sequence ID" value="CDO99857"/>
    <property type="gene ID" value="GSCOC_T00029554001"/>
</dbReference>
<evidence type="ECO:0000256" key="6">
    <source>
        <dbReference type="ARBA" id="ARBA00022614"/>
    </source>
</evidence>
<dbReference type="GO" id="GO:0045087">
    <property type="term" value="P:innate immune response"/>
    <property type="evidence" value="ECO:0007669"/>
    <property type="project" value="UniProtKB-ARBA"/>
</dbReference>
<evidence type="ECO:0000256" key="9">
    <source>
        <dbReference type="ARBA" id="ARBA00022729"/>
    </source>
</evidence>
<evidence type="ECO:0000256" key="14">
    <source>
        <dbReference type="ARBA" id="ARBA00022840"/>
    </source>
</evidence>
<evidence type="ECO:0000256" key="4">
    <source>
        <dbReference type="ARBA" id="ARBA00022527"/>
    </source>
</evidence>
<dbReference type="Pfam" id="PF12819">
    <property type="entry name" value="Malectin_like"/>
    <property type="match status" value="1"/>
</dbReference>
<dbReference type="GO" id="GO:0005886">
    <property type="term" value="C:plasma membrane"/>
    <property type="evidence" value="ECO:0007669"/>
    <property type="project" value="UniProtKB-SubCell"/>
</dbReference>
<keyword evidence="4" id="KW-0723">Serine/threonine-protein kinase</keyword>
<dbReference type="PROSITE" id="PS00108">
    <property type="entry name" value="PROTEIN_KINASE_ST"/>
    <property type="match status" value="1"/>
</dbReference>
<name>A0A068TUZ0_COFCA</name>
<keyword evidence="5" id="KW-0597">Phosphoprotein</keyword>
<keyword evidence="16" id="KW-0472">Membrane</keyword>
<keyword evidence="18" id="KW-0325">Glycoprotein</keyword>
<dbReference type="InterPro" id="IPR024788">
    <property type="entry name" value="Malectin-like_Carb-bd_dom"/>
</dbReference>
<feature type="compositionally biased region" description="Polar residues" evidence="22">
    <location>
        <begin position="894"/>
        <end position="906"/>
    </location>
</feature>
<evidence type="ECO:0000256" key="1">
    <source>
        <dbReference type="ARBA" id="ARBA00004251"/>
    </source>
</evidence>
<dbReference type="Gene3D" id="2.60.120.430">
    <property type="entry name" value="Galactose-binding lectin"/>
    <property type="match status" value="2"/>
</dbReference>
<evidence type="ECO:0000259" key="23">
    <source>
        <dbReference type="PROSITE" id="PS50011"/>
    </source>
</evidence>
<keyword evidence="11" id="KW-0677">Repeat</keyword>
<evidence type="ECO:0000256" key="13">
    <source>
        <dbReference type="ARBA" id="ARBA00022777"/>
    </source>
</evidence>
<dbReference type="GO" id="GO:0004674">
    <property type="term" value="F:protein serine/threonine kinase activity"/>
    <property type="evidence" value="ECO:0007669"/>
    <property type="project" value="UniProtKB-KW"/>
</dbReference>
<dbReference type="PANTHER" id="PTHR27006:SF619">
    <property type="entry name" value="CYSTEINE-RICH RECEPTOR-LIKE PROTEIN KINASE 15"/>
    <property type="match status" value="1"/>
</dbReference>
<dbReference type="GO" id="GO:0005524">
    <property type="term" value="F:ATP binding"/>
    <property type="evidence" value="ECO:0007669"/>
    <property type="project" value="UniProtKB-UniRule"/>
</dbReference>
<keyword evidence="3" id="KW-1003">Cell membrane</keyword>
<feature type="binding site" evidence="21">
    <location>
        <position position="572"/>
    </location>
    <ligand>
        <name>ATP</name>
        <dbReference type="ChEBI" id="CHEBI:30616"/>
    </ligand>
</feature>
<evidence type="ECO:0000256" key="16">
    <source>
        <dbReference type="ARBA" id="ARBA00023136"/>
    </source>
</evidence>
<dbReference type="InterPro" id="IPR001245">
    <property type="entry name" value="Ser-Thr/Tyr_kinase_cat_dom"/>
</dbReference>
<dbReference type="InParanoid" id="A0A068TUZ0"/>
<evidence type="ECO:0000256" key="18">
    <source>
        <dbReference type="ARBA" id="ARBA00023180"/>
    </source>
</evidence>
<dbReference type="PROSITE" id="PS50011">
    <property type="entry name" value="PROTEIN_KINASE_DOM"/>
    <property type="match status" value="2"/>
</dbReference>
<dbReference type="PANTHER" id="PTHR27006">
    <property type="entry name" value="PROMASTIGOTE SURFACE ANTIGEN PROTEIN PSA"/>
    <property type="match status" value="1"/>
</dbReference>
<accession>A0A068TUZ0</accession>
<dbReference type="GO" id="GO:0030246">
    <property type="term" value="F:carbohydrate binding"/>
    <property type="evidence" value="ECO:0007669"/>
    <property type="project" value="UniProtKB-KW"/>
</dbReference>
<dbReference type="InterPro" id="IPR017441">
    <property type="entry name" value="Protein_kinase_ATP_BS"/>
</dbReference>
<dbReference type="InterPro" id="IPR011009">
    <property type="entry name" value="Kinase-like_dom_sf"/>
</dbReference>
<evidence type="ECO:0000256" key="19">
    <source>
        <dbReference type="ARBA" id="ARBA00047899"/>
    </source>
</evidence>
<dbReference type="FunFam" id="2.60.120.430:FF:000007">
    <property type="entry name" value="FERONIA receptor-like kinase"/>
    <property type="match status" value="1"/>
</dbReference>
<dbReference type="PhylomeDB" id="A0A068TUZ0"/>
<dbReference type="OrthoDB" id="1720310at2759"/>
<dbReference type="STRING" id="49390.A0A068TUZ0"/>
<evidence type="ECO:0000256" key="21">
    <source>
        <dbReference type="PROSITE-ProRule" id="PRU10141"/>
    </source>
</evidence>
<dbReference type="SMART" id="SM00220">
    <property type="entry name" value="S_TKc"/>
    <property type="match status" value="2"/>
</dbReference>
<evidence type="ECO:0000313" key="25">
    <source>
        <dbReference type="Proteomes" id="UP000295252"/>
    </source>
</evidence>
<dbReference type="FunFam" id="3.30.200.20:FF:000039">
    <property type="entry name" value="receptor-like protein kinase FERONIA"/>
    <property type="match status" value="1"/>
</dbReference>
<dbReference type="FunFam" id="1.10.510.10:FF:000345">
    <property type="entry name" value="G-type lectin S-receptor-like serine/threonine-protein kinase"/>
    <property type="match status" value="1"/>
</dbReference>
<reference evidence="25" key="1">
    <citation type="journal article" date="2014" name="Science">
        <title>The coffee genome provides insight into the convergent evolution of caffeine biosynthesis.</title>
        <authorList>
            <person name="Denoeud F."/>
            <person name="Carretero-Paulet L."/>
            <person name="Dereeper A."/>
            <person name="Droc G."/>
            <person name="Guyot R."/>
            <person name="Pietrella M."/>
            <person name="Zheng C."/>
            <person name="Alberti A."/>
            <person name="Anthony F."/>
            <person name="Aprea G."/>
            <person name="Aury J.M."/>
            <person name="Bento P."/>
            <person name="Bernard M."/>
            <person name="Bocs S."/>
            <person name="Campa C."/>
            <person name="Cenci A."/>
            <person name="Combes M.C."/>
            <person name="Crouzillat D."/>
            <person name="Da Silva C."/>
            <person name="Daddiego L."/>
            <person name="De Bellis F."/>
            <person name="Dussert S."/>
            <person name="Garsmeur O."/>
            <person name="Gayraud T."/>
            <person name="Guignon V."/>
            <person name="Jahn K."/>
            <person name="Jamilloux V."/>
            <person name="Joet T."/>
            <person name="Labadie K."/>
            <person name="Lan T."/>
            <person name="Leclercq J."/>
            <person name="Lepelley M."/>
            <person name="Leroy T."/>
            <person name="Li L.T."/>
            <person name="Librado P."/>
            <person name="Lopez L."/>
            <person name="Munoz A."/>
            <person name="Noel B."/>
            <person name="Pallavicini A."/>
            <person name="Perrotta G."/>
            <person name="Poncet V."/>
            <person name="Pot D."/>
            <person name="Priyono X."/>
            <person name="Rigoreau M."/>
            <person name="Rouard M."/>
            <person name="Rozas J."/>
            <person name="Tranchant-Dubreuil C."/>
            <person name="VanBuren R."/>
            <person name="Zhang Q."/>
            <person name="Andrade A.C."/>
            <person name="Argout X."/>
            <person name="Bertrand B."/>
            <person name="de Kochko A."/>
            <person name="Graziosi G."/>
            <person name="Henry R.J."/>
            <person name="Jayarama X."/>
            <person name="Ming R."/>
            <person name="Nagai C."/>
            <person name="Rounsley S."/>
            <person name="Sankoff D."/>
            <person name="Giuliano G."/>
            <person name="Albert V.A."/>
            <person name="Wincker P."/>
            <person name="Lashermes P."/>
        </authorList>
    </citation>
    <scope>NUCLEOTIDE SEQUENCE [LARGE SCALE GENOMIC DNA]</scope>
    <source>
        <strain evidence="25">cv. DH200-94</strain>
    </source>
</reference>
<evidence type="ECO:0000256" key="8">
    <source>
        <dbReference type="ARBA" id="ARBA00022692"/>
    </source>
</evidence>
<dbReference type="Pfam" id="PF07714">
    <property type="entry name" value="PK_Tyr_Ser-Thr"/>
    <property type="match status" value="1"/>
</dbReference>
<keyword evidence="15" id="KW-1133">Transmembrane helix</keyword>
<evidence type="ECO:0000313" key="24">
    <source>
        <dbReference type="EMBL" id="CDO99857.1"/>
    </source>
</evidence>
<evidence type="ECO:0000256" key="15">
    <source>
        <dbReference type="ARBA" id="ARBA00022989"/>
    </source>
</evidence>
<dbReference type="InterPro" id="IPR008271">
    <property type="entry name" value="Ser/Thr_kinase_AS"/>
</dbReference>
<dbReference type="Gene3D" id="1.10.510.10">
    <property type="entry name" value="Transferase(Phosphotransferase) domain 1"/>
    <property type="match status" value="3"/>
</dbReference>
<evidence type="ECO:0000256" key="3">
    <source>
        <dbReference type="ARBA" id="ARBA00022475"/>
    </source>
</evidence>
<protein>
    <recommendedName>
        <fullName evidence="2">non-specific serine/threonine protein kinase</fullName>
        <ecNumber evidence="2">2.7.11.1</ecNumber>
    </recommendedName>
</protein>
<keyword evidence="10" id="KW-0430">Lectin</keyword>
<comment type="catalytic activity">
    <reaction evidence="19">
        <text>L-threonyl-[protein] + ATP = O-phospho-L-threonyl-[protein] + ADP + H(+)</text>
        <dbReference type="Rhea" id="RHEA:46608"/>
        <dbReference type="Rhea" id="RHEA-COMP:11060"/>
        <dbReference type="Rhea" id="RHEA-COMP:11605"/>
        <dbReference type="ChEBI" id="CHEBI:15378"/>
        <dbReference type="ChEBI" id="CHEBI:30013"/>
        <dbReference type="ChEBI" id="CHEBI:30616"/>
        <dbReference type="ChEBI" id="CHEBI:61977"/>
        <dbReference type="ChEBI" id="CHEBI:456216"/>
        <dbReference type="EC" id="2.7.11.1"/>
    </reaction>
</comment>
<evidence type="ECO:0000256" key="22">
    <source>
        <dbReference type="SAM" id="MobiDB-lite"/>
    </source>
</evidence>
<evidence type="ECO:0000256" key="17">
    <source>
        <dbReference type="ARBA" id="ARBA00023170"/>
    </source>
</evidence>
<keyword evidence="17" id="KW-0675">Receptor</keyword>
<dbReference type="Gene3D" id="3.30.200.20">
    <property type="entry name" value="Phosphorylase Kinase, domain 1"/>
    <property type="match status" value="2"/>
</dbReference>
<keyword evidence="7" id="KW-0808">Transferase</keyword>
<evidence type="ECO:0000256" key="10">
    <source>
        <dbReference type="ARBA" id="ARBA00022734"/>
    </source>
</evidence>
<keyword evidence="6" id="KW-0433">Leucine-rich repeat</keyword>
<proteinExistence type="predicted"/>
<keyword evidence="9" id="KW-0732">Signal</keyword>
<keyword evidence="8" id="KW-0812">Transmembrane</keyword>
<evidence type="ECO:0000256" key="12">
    <source>
        <dbReference type="ARBA" id="ARBA00022741"/>
    </source>
</evidence>
<keyword evidence="13" id="KW-0418">Kinase</keyword>
<evidence type="ECO:0000256" key="7">
    <source>
        <dbReference type="ARBA" id="ARBA00022679"/>
    </source>
</evidence>
<evidence type="ECO:0000256" key="2">
    <source>
        <dbReference type="ARBA" id="ARBA00012513"/>
    </source>
</evidence>
<dbReference type="FunFam" id="1.10.510.10:FF:000358">
    <property type="entry name" value="Putative leucine-rich repeat receptor-like serine/threonine-protein kinase"/>
    <property type="match status" value="1"/>
</dbReference>
<organism evidence="24 25">
    <name type="scientific">Coffea canephora</name>
    <name type="common">Robusta coffee</name>
    <dbReference type="NCBI Taxonomy" id="49390"/>
    <lineage>
        <taxon>Eukaryota</taxon>
        <taxon>Viridiplantae</taxon>
        <taxon>Streptophyta</taxon>
        <taxon>Embryophyta</taxon>
        <taxon>Tracheophyta</taxon>
        <taxon>Spermatophyta</taxon>
        <taxon>Magnoliopsida</taxon>
        <taxon>eudicotyledons</taxon>
        <taxon>Gunneridae</taxon>
        <taxon>Pentapetalae</taxon>
        <taxon>asterids</taxon>
        <taxon>lamiids</taxon>
        <taxon>Gentianales</taxon>
        <taxon>Rubiaceae</taxon>
        <taxon>Ixoroideae</taxon>
        <taxon>Gardenieae complex</taxon>
        <taxon>Bertiereae - Coffeeae clade</taxon>
        <taxon>Coffeeae</taxon>
        <taxon>Coffea</taxon>
    </lineage>
</organism>
<dbReference type="FunFam" id="3.30.200.20:FF:000217">
    <property type="entry name" value="probable LRR receptor-like serine/threonine-protein kinase At1g53430"/>
    <property type="match status" value="1"/>
</dbReference>
<dbReference type="SUPFAM" id="SSF56112">
    <property type="entry name" value="Protein kinase-like (PK-like)"/>
    <property type="match status" value="2"/>
</dbReference>
<feature type="domain" description="Protein kinase" evidence="23">
    <location>
        <begin position="960"/>
        <end position="1230"/>
    </location>
</feature>
<dbReference type="FunFam" id="2.60.120.430:FF:000003">
    <property type="entry name" value="FERONIA receptor-like kinase"/>
    <property type="match status" value="1"/>
</dbReference>
<dbReference type="Pfam" id="PF00069">
    <property type="entry name" value="Pkinase"/>
    <property type="match status" value="1"/>
</dbReference>
<dbReference type="OMA" id="NCENNAR"/>
<dbReference type="Proteomes" id="UP000295252">
    <property type="component" value="Chromosome IV"/>
</dbReference>
<sequence length="1301" mass="145159">MDPATGQFEIIIWTDTKNSQRRAIDQPREAMHLKLVLVASLFTSFVSLLCHHHFIAFMRSANPPAAAVHYISDAAINCGFNGNSTALDGREWIGDAPLKFLSGKSRISTAAEKPFPIDPVPYKTSRVSATEFGYSFEVSPGQKFIRLHLYPASYRGFENSIDFFTVKAGPFTLLRDFSASITAETSGVKYLIKEFCLNVEENTKLNITFSPSLNLNSKSKSTHAFVNGIEIISMPAGLYYTSDRDSGAAIVGQKNRFFSIDNSTALEVIQRLNIGGGSVSSAEDFGMFRRWNEDTKYLVESGAHRVHHPALRIKYTTNMPAFVAPAKLYQTSWKAAGNLKVDQIYNFTWKIPVELGFGYLIRLHFCELDDEMAQSELREFSLLINNQIAETKADVIRWSGGYGVPVYRDYMVKMNGVQGGSSCDLLIALQSANELVFGLLNGLEIFKLSNLDNSLAISNPTTPMTVSTPSGVKIRNVFLAFGHSNVVMTGMTLLVILVNVLVYHLTRIWEAKFCLKNDTVAATTEPACRCFSLAEIVLATQNFSDAFVIGRGGFGKVYKAYIPAIQEIVALKRLHWSSRQGAHEFWTEIETLSKLRHIHLVSLIGYCNESQEMILVYEYIPRGTLADNLYKMSRKGNDIAPLSWEQRLRICIGAARGLEYLHNGTEYGVIHRDVKDSNILLDENFVAKISDFGLSKLERLTQSKSYVSTKVKGTPGFCDPDYIATHRLTRKSDVYAFGVVLLVVLAGRPAVDNGTPEEQHNLVSYFRECIAEENVDRIVDPSLQGKFSSNKEQHNLVSYFRECIVEENVDRIVDPSLQGKFSSNSLKEFVKSIENCLHHQPKKRPTMALVVASLEQALQQQESTMISASSARVVCQPFREGTLESLQVLEESAKSPQTEGITSTSAELLGSPTRGQGYPPARKLLWGWPWKAVLNRGKKQKGEVLPLYSYKALANATDHFHSGNMIGQGGCGRVYKGILSNGQEIAVKRISNHRTLVLGEFKNVVAVASKLQHPNIVRLLGCCAEREEEKMLVYEYMPNKSLEAYLFDSKEQDVLDWSRRAIIIQGIGRALLYLHRGNSGQRIIHRDLTASHVLLDNGLNPKISNFSLAAFLGSSTIRGTLRYLAPEYLEQGKFSEKTDIYSYGVLLLEIVSGKKNWRLVGEEWHYLIECAWKLWNENKPMNLVDPALLVPPTETEILRYVHVGLLCAQVSPGDRPNVSAVLSMLNDDEIAELPRPKVPSYITARGLSRSSSLQKTTIIPSSDNDFSLTDDATAEVKVRTGLVPEERAGEAFDLRVNELRG</sequence>
<keyword evidence="12 21" id="KW-0547">Nucleotide-binding</keyword>
<evidence type="ECO:0000256" key="20">
    <source>
        <dbReference type="ARBA" id="ARBA00048679"/>
    </source>
</evidence>
<dbReference type="PROSITE" id="PS00107">
    <property type="entry name" value="PROTEIN_KINASE_ATP"/>
    <property type="match status" value="1"/>
</dbReference>
<comment type="subcellular location">
    <subcellularLocation>
        <location evidence="1">Cell membrane</location>
        <topology evidence="1">Single-pass type I membrane protein</topology>
    </subcellularLocation>
</comment>
<keyword evidence="14 21" id="KW-0067">ATP-binding</keyword>
<feature type="domain" description="Protein kinase" evidence="23">
    <location>
        <begin position="543"/>
        <end position="858"/>
    </location>
</feature>
<evidence type="ECO:0000256" key="11">
    <source>
        <dbReference type="ARBA" id="ARBA00022737"/>
    </source>
</evidence>
<feature type="region of interest" description="Disordered" evidence="22">
    <location>
        <begin position="894"/>
        <end position="913"/>
    </location>
</feature>
<dbReference type="EC" id="2.7.11.1" evidence="2"/>
<dbReference type="InterPro" id="IPR000719">
    <property type="entry name" value="Prot_kinase_dom"/>
</dbReference>